<reference evidence="3 4" key="1">
    <citation type="journal article" date="2024" name="Nat. Commun.">
        <title>Phylogenomics reveals the evolutionary origins of lichenization in chlorophyte algae.</title>
        <authorList>
            <person name="Puginier C."/>
            <person name="Libourel C."/>
            <person name="Otte J."/>
            <person name="Skaloud P."/>
            <person name="Haon M."/>
            <person name="Grisel S."/>
            <person name="Petersen M."/>
            <person name="Berrin J.G."/>
            <person name="Delaux P.M."/>
            <person name="Dal Grande F."/>
            <person name="Keller J."/>
        </authorList>
    </citation>
    <scope>NUCLEOTIDE SEQUENCE [LARGE SCALE GENOMIC DNA]</scope>
    <source>
        <strain evidence="3 4">SAG 2036</strain>
    </source>
</reference>
<dbReference type="AlphaFoldDB" id="A0AAW1NMB8"/>
<gene>
    <name evidence="3" type="ORF">WJX73_004920</name>
</gene>
<protein>
    <submittedName>
        <fullName evidence="3">Uncharacterized protein</fullName>
    </submittedName>
</protein>
<evidence type="ECO:0000313" key="3">
    <source>
        <dbReference type="EMBL" id="KAK9786785.1"/>
    </source>
</evidence>
<comment type="caution">
    <text evidence="3">The sequence shown here is derived from an EMBL/GenBank/DDBJ whole genome shotgun (WGS) entry which is preliminary data.</text>
</comment>
<evidence type="ECO:0000256" key="1">
    <source>
        <dbReference type="SAM" id="MobiDB-lite"/>
    </source>
</evidence>
<feature type="region of interest" description="Disordered" evidence="1">
    <location>
        <begin position="157"/>
        <end position="208"/>
    </location>
</feature>
<keyword evidence="2" id="KW-0472">Membrane</keyword>
<accession>A0AAW1NMB8</accession>
<feature type="region of interest" description="Disordered" evidence="1">
    <location>
        <begin position="103"/>
        <end position="141"/>
    </location>
</feature>
<feature type="compositionally biased region" description="Low complexity" evidence="1">
    <location>
        <begin position="163"/>
        <end position="174"/>
    </location>
</feature>
<evidence type="ECO:0000313" key="4">
    <source>
        <dbReference type="Proteomes" id="UP001465755"/>
    </source>
</evidence>
<keyword evidence="4" id="KW-1185">Reference proteome</keyword>
<name>A0AAW1NMB8_9CHLO</name>
<dbReference type="Proteomes" id="UP001465755">
    <property type="component" value="Unassembled WGS sequence"/>
</dbReference>
<organism evidence="3 4">
    <name type="scientific">Symbiochloris irregularis</name>
    <dbReference type="NCBI Taxonomy" id="706552"/>
    <lineage>
        <taxon>Eukaryota</taxon>
        <taxon>Viridiplantae</taxon>
        <taxon>Chlorophyta</taxon>
        <taxon>core chlorophytes</taxon>
        <taxon>Trebouxiophyceae</taxon>
        <taxon>Trebouxiales</taxon>
        <taxon>Trebouxiaceae</taxon>
        <taxon>Symbiochloris</taxon>
    </lineage>
</organism>
<evidence type="ECO:0000256" key="2">
    <source>
        <dbReference type="SAM" id="Phobius"/>
    </source>
</evidence>
<sequence length="208" mass="21633">MASELSNLIDKELERVEGGNRRDEHTARLASLRIKTPSPRKNASFAQRVWTKKTVALAVMGALGFAMILFLVFTRKSATSSPSQGFAEGDTQDFSEELRDAKIPPSNFVPAKDFSLTESPPALPEPPPAAEASDEAAKAPPNATMVAVAPLLAVPAPSPAPLRPASTSLAPAPLISVPAPAPQPSSKARALPPSEVPRVAPAPAPPAG</sequence>
<keyword evidence="2" id="KW-0812">Transmembrane</keyword>
<feature type="transmembrane region" description="Helical" evidence="2">
    <location>
        <begin position="54"/>
        <end position="73"/>
    </location>
</feature>
<proteinExistence type="predicted"/>
<keyword evidence="2" id="KW-1133">Transmembrane helix</keyword>
<dbReference type="EMBL" id="JALJOQ010000264">
    <property type="protein sequence ID" value="KAK9786785.1"/>
    <property type="molecule type" value="Genomic_DNA"/>
</dbReference>